<gene>
    <name evidence="1" type="ORF">LCMAC101_01060</name>
</gene>
<proteinExistence type="predicted"/>
<protein>
    <submittedName>
        <fullName evidence="1">Uncharacterized protein</fullName>
    </submittedName>
</protein>
<dbReference type="EMBL" id="MK500327">
    <property type="protein sequence ID" value="QBK85519.1"/>
    <property type="molecule type" value="Genomic_DNA"/>
</dbReference>
<accession>A0A481YR30</accession>
<evidence type="ECO:0000313" key="1">
    <source>
        <dbReference type="EMBL" id="QBK85519.1"/>
    </source>
</evidence>
<sequence length="146" mass="16740">MYNSKQYYFSSYGQELLGDPELAQLNEKGKKFYSEVLENVKQDHFKGQISDADVKNRRSGVWTENTDHPYHNPDNPESVGTHLCTMGNAYISGSKDGGPISTSNLIFVTKDWVYTSSGSLYKIINYVRDYDQISNQCMKPCVYKYF</sequence>
<organism evidence="1">
    <name type="scientific">Marseillevirus LCMAC101</name>
    <dbReference type="NCBI Taxonomy" id="2506602"/>
    <lineage>
        <taxon>Viruses</taxon>
        <taxon>Varidnaviria</taxon>
        <taxon>Bamfordvirae</taxon>
        <taxon>Nucleocytoviricota</taxon>
        <taxon>Megaviricetes</taxon>
        <taxon>Pimascovirales</taxon>
        <taxon>Pimascovirales incertae sedis</taxon>
        <taxon>Marseilleviridae</taxon>
    </lineage>
</organism>
<reference evidence="1" key="1">
    <citation type="journal article" date="2019" name="MBio">
        <title>Virus Genomes from Deep Sea Sediments Expand the Ocean Megavirome and Support Independent Origins of Viral Gigantism.</title>
        <authorList>
            <person name="Backstrom D."/>
            <person name="Yutin N."/>
            <person name="Jorgensen S.L."/>
            <person name="Dharamshi J."/>
            <person name="Homa F."/>
            <person name="Zaremba-Niedwiedzka K."/>
            <person name="Spang A."/>
            <person name="Wolf Y.I."/>
            <person name="Koonin E.V."/>
            <person name="Ettema T.J."/>
        </authorList>
    </citation>
    <scope>NUCLEOTIDE SEQUENCE</scope>
</reference>
<name>A0A481YR30_9VIRU</name>